<dbReference type="EMBL" id="LIUF01000001">
    <property type="protein sequence ID" value="KOX95292.1"/>
    <property type="molecule type" value="Genomic_DNA"/>
</dbReference>
<gene>
    <name evidence="2" type="ORF">AMS69_04530</name>
    <name evidence="3" type="ORF">GOC83_01870</name>
</gene>
<dbReference type="STRING" id="1705562.AMS69_04530"/>
<accession>A0A0M9AN27</accession>
<dbReference type="AlphaFoldDB" id="A0A0M9AN27"/>
<dbReference type="SUPFAM" id="SSF51604">
    <property type="entry name" value="Enolase C-terminal domain-like"/>
    <property type="match status" value="1"/>
</dbReference>
<proteinExistence type="predicted"/>
<reference evidence="2 4" key="1">
    <citation type="submission" date="2015-08" db="EMBL/GenBank/DDBJ databases">
        <title>Genomes of Isolates from Cabo Rojo, PR.</title>
        <authorList>
            <person name="Sanchez-Nieves R.L."/>
            <person name="Montalvo-Rodriguez R."/>
        </authorList>
    </citation>
    <scope>NUCLEOTIDE SEQUENCE [LARGE SCALE GENOMIC DNA]</scope>
    <source>
        <strain evidence="2 4">SL3</strain>
    </source>
</reference>
<evidence type="ECO:0000256" key="1">
    <source>
        <dbReference type="SAM" id="MobiDB-lite"/>
    </source>
</evidence>
<protein>
    <submittedName>
        <fullName evidence="2">Enolase</fullName>
    </submittedName>
</protein>
<evidence type="ECO:0000313" key="3">
    <source>
        <dbReference type="EMBL" id="NLV04888.1"/>
    </source>
</evidence>
<dbReference type="Gene3D" id="3.30.390.10">
    <property type="entry name" value="Enolase-like, N-terminal domain"/>
    <property type="match status" value="1"/>
</dbReference>
<name>A0A0M9AN27_9EURY</name>
<feature type="region of interest" description="Disordered" evidence="1">
    <location>
        <begin position="322"/>
        <end position="357"/>
    </location>
</feature>
<dbReference type="Gene3D" id="3.20.20.120">
    <property type="entry name" value="Enolase-like C-terminal domain"/>
    <property type="match status" value="1"/>
</dbReference>
<organism evidence="2 4">
    <name type="scientific">Haloarcula rubripromontorii</name>
    <dbReference type="NCBI Taxonomy" id="1705562"/>
    <lineage>
        <taxon>Archaea</taxon>
        <taxon>Methanobacteriati</taxon>
        <taxon>Methanobacteriota</taxon>
        <taxon>Stenosarchaea group</taxon>
        <taxon>Halobacteria</taxon>
        <taxon>Halobacteriales</taxon>
        <taxon>Haloarculaceae</taxon>
        <taxon>Haloarcula</taxon>
    </lineage>
</organism>
<dbReference type="InterPro" id="IPR036849">
    <property type="entry name" value="Enolase-like_C_sf"/>
</dbReference>
<dbReference type="Proteomes" id="UP000037729">
    <property type="component" value="Unassembled WGS sequence"/>
</dbReference>
<dbReference type="InterPro" id="IPR029017">
    <property type="entry name" value="Enolase-like_N"/>
</dbReference>
<evidence type="ECO:0000313" key="2">
    <source>
        <dbReference type="EMBL" id="KOX95292.1"/>
    </source>
</evidence>
<dbReference type="RefSeq" id="WP_053967031.1">
    <property type="nucleotide sequence ID" value="NZ_LIUF01000001.1"/>
</dbReference>
<dbReference type="PATRIC" id="fig|1705562.3.peg.1881"/>
<dbReference type="Proteomes" id="UP000610611">
    <property type="component" value="Unassembled WGS sequence"/>
</dbReference>
<dbReference type="OrthoDB" id="155947at2157"/>
<evidence type="ECO:0000313" key="4">
    <source>
        <dbReference type="Proteomes" id="UP000037729"/>
    </source>
</evidence>
<reference evidence="3" key="2">
    <citation type="submission" date="2019-12" db="EMBL/GenBank/DDBJ databases">
        <title>The whole-genome sequencing of Haloarcula japonica strain pws8.</title>
        <authorList>
            <person name="Verma D.K."/>
            <person name="Gopal K."/>
            <person name="Prasad E.S."/>
        </authorList>
    </citation>
    <scope>NUCLEOTIDE SEQUENCE</scope>
    <source>
        <strain evidence="3">Pws8</strain>
    </source>
</reference>
<keyword evidence="4" id="KW-1185">Reference proteome</keyword>
<comment type="caution">
    <text evidence="2">The sequence shown here is derived from an EMBL/GenBank/DDBJ whole genome shotgun (WGS) entry which is preliminary data.</text>
</comment>
<sequence>MYEKVADLPVTVESCAFERRERATSSGFDRVTTVVSLSGAGETGRGEDVTYTTEAHDALQAADALQGADSPLVGEYTVDSFSAALAEADLWPEPPDEERFRHYRRWGFESAALDLALKQADTDLGTTLGRRYDPVEFVVSTRLSNADDDTPPTADRLAMLCERHGDCSFKLDPTPSWGNALIDELMDYDVRVLDLKGLYEGTDVDVEADPEFYRRVVDGLPDALIEDPDLTDATRPVFDGQEARVTWDVPITGVESVEALPFEPEWLNMKPSRCGTVESVLATIDYCEEHGIDLYGGGQFELGVGRDHIQALASLCYPDGPNDVAPGGYNDPEPDADLPTSPLTPPDEPAGIGTGFS</sequence>
<dbReference type="EMBL" id="WOWB01000001">
    <property type="protein sequence ID" value="NLV04888.1"/>
    <property type="molecule type" value="Genomic_DNA"/>
</dbReference>